<dbReference type="SUPFAM" id="SSF53720">
    <property type="entry name" value="ALDH-like"/>
    <property type="match status" value="1"/>
</dbReference>
<feature type="domain" description="Aldehyde dehydrogenase" evidence="6">
    <location>
        <begin position="17"/>
        <end position="483"/>
    </location>
</feature>
<dbReference type="PROSITE" id="PS00070">
    <property type="entry name" value="ALDEHYDE_DEHYDR_CYS"/>
    <property type="match status" value="1"/>
</dbReference>
<dbReference type="InterPro" id="IPR016163">
    <property type="entry name" value="Ald_DH_C"/>
</dbReference>
<dbReference type="InterPro" id="IPR016162">
    <property type="entry name" value="Ald_DH_N"/>
</dbReference>
<dbReference type="InterPro" id="IPR015590">
    <property type="entry name" value="Aldehyde_DH_dom"/>
</dbReference>
<name>A0ABS0LQA4_9LACT</name>
<dbReference type="PANTHER" id="PTHR43720">
    <property type="entry name" value="2-AMINOMUCONIC SEMIALDEHYDE DEHYDROGENASE"/>
    <property type="match status" value="1"/>
</dbReference>
<dbReference type="InterPro" id="IPR029510">
    <property type="entry name" value="Ald_DH_CS_GLU"/>
</dbReference>
<evidence type="ECO:0000256" key="2">
    <source>
        <dbReference type="ARBA" id="ARBA00023002"/>
    </source>
</evidence>
<gene>
    <name evidence="7" type="ORF">HZY91_04395</name>
</gene>
<organism evidence="7 8">
    <name type="scientific">Facklamia lactis</name>
    <dbReference type="NCBI Taxonomy" id="2749967"/>
    <lineage>
        <taxon>Bacteria</taxon>
        <taxon>Bacillati</taxon>
        <taxon>Bacillota</taxon>
        <taxon>Bacilli</taxon>
        <taxon>Lactobacillales</taxon>
        <taxon>Aerococcaceae</taxon>
        <taxon>Facklamia</taxon>
    </lineage>
</organism>
<dbReference type="RefSeq" id="WP_197115048.1">
    <property type="nucleotide sequence ID" value="NZ_JACBXQ010000002.1"/>
</dbReference>
<evidence type="ECO:0000259" key="6">
    <source>
        <dbReference type="Pfam" id="PF00171"/>
    </source>
</evidence>
<feature type="active site" evidence="4">
    <location>
        <position position="254"/>
    </location>
</feature>
<evidence type="ECO:0000256" key="5">
    <source>
        <dbReference type="RuleBase" id="RU003345"/>
    </source>
</evidence>
<keyword evidence="3" id="KW-0520">NAD</keyword>
<dbReference type="Pfam" id="PF00171">
    <property type="entry name" value="Aldedh"/>
    <property type="match status" value="1"/>
</dbReference>
<dbReference type="Proteomes" id="UP000721415">
    <property type="component" value="Unassembled WGS sequence"/>
</dbReference>
<dbReference type="InterPro" id="IPR016160">
    <property type="entry name" value="Ald_DH_CS_CYS"/>
</dbReference>
<keyword evidence="2 5" id="KW-0560">Oxidoreductase</keyword>
<sequence length="489" mass="53098">MTNIRQVYNWINGEYVPASNGETFDVTTPISQELIAEVSESTQEDADRAVAAAREAFDNGPWGKLTVKERSDKLRRMAEIIIERAEEIGTLDAMDVGKPIRNTVQGGEVDRSANNISFFADYAEMMHGEAFPMGKDYINYTTYDPVGVSVLITPWNIPFMLTTWKLGPALAAGNTVVIKPPEVTPLSVALLGEIAKEAGIPDGVVNIVHGKGGVVGNALTSHEAVDLVSFTGSTKTGTIIQQSAANTQKKVSVELGGKAADIIFSDADLKKAVPGAIRAAYTNTGQVCLAGSRLLVQEDILDAFLEAFVAEAKAFKVGDPNDVDTDMGPIVSEDQFQKVSSYIDWAKDNGLEILAGGKRPDNLPEEISEGYYLEPTIILAPDPNSKINQEEIFGPVVSVIPFQTEEEAIKIVNNSIYGLDGVIWTENLAKAHRVAHEIKAGTIWINDWFVRDLRVPFGGAKQSGNGREGGRFSMEFFTEAKNICIRIKD</sequence>
<accession>A0ABS0LQA4</accession>
<keyword evidence="8" id="KW-1185">Reference proteome</keyword>
<comment type="similarity">
    <text evidence="1 5">Belongs to the aldehyde dehydrogenase family.</text>
</comment>
<dbReference type="EMBL" id="JACBXQ010000002">
    <property type="protein sequence ID" value="MBG9986132.1"/>
    <property type="molecule type" value="Genomic_DNA"/>
</dbReference>
<dbReference type="CDD" id="cd07093">
    <property type="entry name" value="ALDH_F8_HMSADH"/>
    <property type="match status" value="1"/>
</dbReference>
<evidence type="ECO:0000256" key="1">
    <source>
        <dbReference type="ARBA" id="ARBA00009986"/>
    </source>
</evidence>
<dbReference type="Gene3D" id="3.40.605.10">
    <property type="entry name" value="Aldehyde Dehydrogenase, Chain A, domain 1"/>
    <property type="match status" value="1"/>
</dbReference>
<proteinExistence type="inferred from homology"/>
<protein>
    <submittedName>
        <fullName evidence="7">Aldehyde dehydrogenase</fullName>
    </submittedName>
</protein>
<comment type="caution">
    <text evidence="7">The sequence shown here is derived from an EMBL/GenBank/DDBJ whole genome shotgun (WGS) entry which is preliminary data.</text>
</comment>
<dbReference type="Gene3D" id="3.40.309.10">
    <property type="entry name" value="Aldehyde Dehydrogenase, Chain A, domain 2"/>
    <property type="match status" value="1"/>
</dbReference>
<dbReference type="PANTHER" id="PTHR43720:SF2">
    <property type="entry name" value="2-AMINOMUCONIC SEMIALDEHYDE DEHYDROGENASE"/>
    <property type="match status" value="1"/>
</dbReference>
<evidence type="ECO:0000313" key="7">
    <source>
        <dbReference type="EMBL" id="MBG9986132.1"/>
    </source>
</evidence>
<dbReference type="InterPro" id="IPR016161">
    <property type="entry name" value="Ald_DH/histidinol_DH"/>
</dbReference>
<evidence type="ECO:0000313" key="8">
    <source>
        <dbReference type="Proteomes" id="UP000721415"/>
    </source>
</evidence>
<dbReference type="PROSITE" id="PS00687">
    <property type="entry name" value="ALDEHYDE_DEHYDR_GLU"/>
    <property type="match status" value="1"/>
</dbReference>
<evidence type="ECO:0000256" key="3">
    <source>
        <dbReference type="ARBA" id="ARBA00023027"/>
    </source>
</evidence>
<reference evidence="7 8" key="1">
    <citation type="submission" date="2020-07" db="EMBL/GenBank/DDBJ databases">
        <title>Facklamia lactis sp. nov., isolated from raw milk.</title>
        <authorList>
            <person name="Doll E.V."/>
            <person name="Huptas C."/>
            <person name="Staib L."/>
            <person name="Wenning M."/>
            <person name="Scherer S."/>
        </authorList>
    </citation>
    <scope>NUCLEOTIDE SEQUENCE [LARGE SCALE GENOMIC DNA]</scope>
    <source>
        <strain evidence="7 8">DSM 111018</strain>
    </source>
</reference>
<evidence type="ECO:0000256" key="4">
    <source>
        <dbReference type="PROSITE-ProRule" id="PRU10007"/>
    </source>
</evidence>